<comment type="caution">
    <text evidence="3">The sequence shown here is derived from an EMBL/GenBank/DDBJ whole genome shotgun (WGS) entry which is preliminary data.</text>
</comment>
<proteinExistence type="predicted"/>
<organism evidence="3 4">
    <name type="scientific">Lawsonella clevelandensis</name>
    <dbReference type="NCBI Taxonomy" id="1528099"/>
    <lineage>
        <taxon>Bacteria</taxon>
        <taxon>Bacillati</taxon>
        <taxon>Actinomycetota</taxon>
        <taxon>Actinomycetes</taxon>
        <taxon>Mycobacteriales</taxon>
        <taxon>Lawsonellaceae</taxon>
        <taxon>Lawsonella</taxon>
    </lineage>
</organism>
<evidence type="ECO:0000313" key="3">
    <source>
        <dbReference type="EMBL" id="PZP88665.1"/>
    </source>
</evidence>
<protein>
    <recommendedName>
        <fullName evidence="5">Alkaline shock response membrane anchor protein AmaP</fullName>
    </recommendedName>
</protein>
<sequence>MTRGAEIYVRIITFLVGLVLTALGIVCILWYAGVDPLASWLNDSWPKSQLNDADNTSWWFTTLVVTALIIILLCLNSIVQLSKRRTVDTLIIDGDQPGGAIHIELSDVGRAIARDLETKPIIRTASAHAVRDHGVDTLDIDVQAPADVPLTTLIKTAEQVSADVPVAVAYCGPTSRIFLRLDKVRRPDGTTSSARYRGVQEIPYSDIEKDGNALPQQNDSSSTREGKEA</sequence>
<evidence type="ECO:0000256" key="2">
    <source>
        <dbReference type="SAM" id="Phobius"/>
    </source>
</evidence>
<evidence type="ECO:0000313" key="4">
    <source>
        <dbReference type="Proteomes" id="UP000248606"/>
    </source>
</evidence>
<gene>
    <name evidence="3" type="ORF">DI579_05450</name>
</gene>
<dbReference type="Proteomes" id="UP000248606">
    <property type="component" value="Unassembled WGS sequence"/>
</dbReference>
<keyword evidence="2" id="KW-0812">Transmembrane</keyword>
<dbReference type="EMBL" id="QFOZ01000008">
    <property type="protein sequence ID" value="PZP88665.1"/>
    <property type="molecule type" value="Genomic_DNA"/>
</dbReference>
<feature type="transmembrane region" description="Helical" evidence="2">
    <location>
        <begin position="57"/>
        <end position="75"/>
    </location>
</feature>
<feature type="transmembrane region" description="Helical" evidence="2">
    <location>
        <begin position="7"/>
        <end position="32"/>
    </location>
</feature>
<feature type="region of interest" description="Disordered" evidence="1">
    <location>
        <begin position="188"/>
        <end position="229"/>
    </location>
</feature>
<name>A0A2W5I962_9ACTN</name>
<dbReference type="AlphaFoldDB" id="A0A2W5I962"/>
<keyword evidence="2" id="KW-0472">Membrane</keyword>
<evidence type="ECO:0000256" key="1">
    <source>
        <dbReference type="SAM" id="MobiDB-lite"/>
    </source>
</evidence>
<accession>A0A2W5I962</accession>
<evidence type="ECO:0008006" key="5">
    <source>
        <dbReference type="Google" id="ProtNLM"/>
    </source>
</evidence>
<keyword evidence="2" id="KW-1133">Transmembrane helix</keyword>
<dbReference type="RefSeq" id="WP_290595823.1">
    <property type="nucleotide sequence ID" value="NZ_CAKZIO010000004.1"/>
</dbReference>
<reference evidence="3 4" key="1">
    <citation type="submission" date="2017-08" db="EMBL/GenBank/DDBJ databases">
        <title>Infants hospitalized years apart are colonized by the same room-sourced microbial strains.</title>
        <authorList>
            <person name="Brooks B."/>
            <person name="Olm M.R."/>
            <person name="Firek B.A."/>
            <person name="Baker R."/>
            <person name="Thomas B.C."/>
            <person name="Morowitz M.J."/>
            <person name="Banfield J.F."/>
        </authorList>
    </citation>
    <scope>NUCLEOTIDE SEQUENCE [LARGE SCALE GENOMIC DNA]</scope>
    <source>
        <strain evidence="3">S2_006_000_R1_57</strain>
    </source>
</reference>